<keyword evidence="2" id="KW-1185">Reference proteome</keyword>
<sequence>NTSNLVRAGGSESHSGFPPEPAQNAASHGFPGDVVPAVKTHFNLLPSAPVASQRKDAVILRDQSRYFPPYRLRKNSDAVSLRRYNQQPALAFLHKLILRGSNQLDEHFDPPVDLQLSKQLQLNHKAFTKGLLHAPFPSFSFEVVLRRVPPRHEYKRKHEDTHCSVQDSHRHLEAYISKLPRT</sequence>
<feature type="non-terminal residue" evidence="1">
    <location>
        <position position="1"/>
    </location>
</feature>
<dbReference type="Proteomes" id="UP000308600">
    <property type="component" value="Unassembled WGS sequence"/>
</dbReference>
<proteinExistence type="predicted"/>
<organism evidence="1 2">
    <name type="scientific">Pluteus cervinus</name>
    <dbReference type="NCBI Taxonomy" id="181527"/>
    <lineage>
        <taxon>Eukaryota</taxon>
        <taxon>Fungi</taxon>
        <taxon>Dikarya</taxon>
        <taxon>Basidiomycota</taxon>
        <taxon>Agaricomycotina</taxon>
        <taxon>Agaricomycetes</taxon>
        <taxon>Agaricomycetidae</taxon>
        <taxon>Agaricales</taxon>
        <taxon>Pluteineae</taxon>
        <taxon>Pluteaceae</taxon>
        <taxon>Pluteus</taxon>
    </lineage>
</organism>
<dbReference type="EMBL" id="ML208762">
    <property type="protein sequence ID" value="TFK60538.1"/>
    <property type="molecule type" value="Genomic_DNA"/>
</dbReference>
<accession>A0ACD3A4D9</accession>
<reference evidence="1 2" key="1">
    <citation type="journal article" date="2019" name="Nat. Ecol. Evol.">
        <title>Megaphylogeny resolves global patterns of mushroom evolution.</title>
        <authorList>
            <person name="Varga T."/>
            <person name="Krizsan K."/>
            <person name="Foldi C."/>
            <person name="Dima B."/>
            <person name="Sanchez-Garcia M."/>
            <person name="Sanchez-Ramirez S."/>
            <person name="Szollosi G.J."/>
            <person name="Szarkandi J.G."/>
            <person name="Papp V."/>
            <person name="Albert L."/>
            <person name="Andreopoulos W."/>
            <person name="Angelini C."/>
            <person name="Antonin V."/>
            <person name="Barry K.W."/>
            <person name="Bougher N.L."/>
            <person name="Buchanan P."/>
            <person name="Buyck B."/>
            <person name="Bense V."/>
            <person name="Catcheside P."/>
            <person name="Chovatia M."/>
            <person name="Cooper J."/>
            <person name="Damon W."/>
            <person name="Desjardin D."/>
            <person name="Finy P."/>
            <person name="Geml J."/>
            <person name="Haridas S."/>
            <person name="Hughes K."/>
            <person name="Justo A."/>
            <person name="Karasinski D."/>
            <person name="Kautmanova I."/>
            <person name="Kiss B."/>
            <person name="Kocsube S."/>
            <person name="Kotiranta H."/>
            <person name="LaButti K.M."/>
            <person name="Lechner B.E."/>
            <person name="Liimatainen K."/>
            <person name="Lipzen A."/>
            <person name="Lukacs Z."/>
            <person name="Mihaltcheva S."/>
            <person name="Morgado L.N."/>
            <person name="Niskanen T."/>
            <person name="Noordeloos M.E."/>
            <person name="Ohm R.A."/>
            <person name="Ortiz-Santana B."/>
            <person name="Ovrebo C."/>
            <person name="Racz N."/>
            <person name="Riley R."/>
            <person name="Savchenko A."/>
            <person name="Shiryaev A."/>
            <person name="Soop K."/>
            <person name="Spirin V."/>
            <person name="Szebenyi C."/>
            <person name="Tomsovsky M."/>
            <person name="Tulloss R.E."/>
            <person name="Uehling J."/>
            <person name="Grigoriev I.V."/>
            <person name="Vagvolgyi C."/>
            <person name="Papp T."/>
            <person name="Martin F.M."/>
            <person name="Miettinen O."/>
            <person name="Hibbett D.S."/>
            <person name="Nagy L.G."/>
        </authorList>
    </citation>
    <scope>NUCLEOTIDE SEQUENCE [LARGE SCALE GENOMIC DNA]</scope>
    <source>
        <strain evidence="1 2">NL-1719</strain>
    </source>
</reference>
<evidence type="ECO:0000313" key="1">
    <source>
        <dbReference type="EMBL" id="TFK60538.1"/>
    </source>
</evidence>
<name>A0ACD3A4D9_9AGAR</name>
<evidence type="ECO:0000313" key="2">
    <source>
        <dbReference type="Proteomes" id="UP000308600"/>
    </source>
</evidence>
<gene>
    <name evidence="1" type="ORF">BDN72DRAFT_939819</name>
</gene>
<protein>
    <submittedName>
        <fullName evidence="1">Uncharacterized protein</fullName>
    </submittedName>
</protein>